<dbReference type="EMBL" id="FNSA01000003">
    <property type="protein sequence ID" value="SEC69575.1"/>
    <property type="molecule type" value="Genomic_DNA"/>
</dbReference>
<evidence type="ECO:0000313" key="2">
    <source>
        <dbReference type="Proteomes" id="UP000182241"/>
    </source>
</evidence>
<accession>A0A1H4ULL1</accession>
<dbReference type="STRING" id="57704.SAMN04489793_2944"/>
<organism evidence="1 2">
    <name type="scientific">Tsukamurella tyrosinosolvens</name>
    <dbReference type="NCBI Taxonomy" id="57704"/>
    <lineage>
        <taxon>Bacteria</taxon>
        <taxon>Bacillati</taxon>
        <taxon>Actinomycetota</taxon>
        <taxon>Actinomycetes</taxon>
        <taxon>Mycobacteriales</taxon>
        <taxon>Tsukamurellaceae</taxon>
        <taxon>Tsukamurella</taxon>
    </lineage>
</organism>
<dbReference type="SUPFAM" id="SSF109604">
    <property type="entry name" value="HD-domain/PDEase-like"/>
    <property type="match status" value="1"/>
</dbReference>
<evidence type="ECO:0008006" key="3">
    <source>
        <dbReference type="Google" id="ProtNLM"/>
    </source>
</evidence>
<dbReference type="AlphaFoldDB" id="A0A1H4ULL1"/>
<dbReference type="OrthoDB" id="9802385at2"/>
<gene>
    <name evidence="1" type="ORF">SAMN04489793_2944</name>
</gene>
<dbReference type="Proteomes" id="UP000182241">
    <property type="component" value="Unassembled WGS sequence"/>
</dbReference>
<evidence type="ECO:0000313" key="1">
    <source>
        <dbReference type="EMBL" id="SEC69575.1"/>
    </source>
</evidence>
<protein>
    <recommendedName>
        <fullName evidence="3">HD domain-containing protein</fullName>
    </recommendedName>
</protein>
<dbReference type="Gene3D" id="1.10.3210.10">
    <property type="entry name" value="Hypothetical protein af1432"/>
    <property type="match status" value="1"/>
</dbReference>
<dbReference type="RefSeq" id="WP_068739992.1">
    <property type="nucleotide sequence ID" value="NZ_FNSA01000003.1"/>
</dbReference>
<proteinExistence type="predicted"/>
<reference evidence="2" key="1">
    <citation type="submission" date="2016-10" db="EMBL/GenBank/DDBJ databases">
        <authorList>
            <person name="Varghese N."/>
            <person name="Submissions S."/>
        </authorList>
    </citation>
    <scope>NUCLEOTIDE SEQUENCE [LARGE SCALE GENOMIC DNA]</scope>
    <source>
        <strain evidence="2">DSM 44234</strain>
    </source>
</reference>
<sequence length="174" mass="19365">MATLTLPEVVELAREAHRGQVDKAGRDYFDGHLRPIAESLAVFGPDAVELGWVHDIVEDTGMSLTALREAGVRESIVTAVDSVTRREGEPYLEFIGRSCNDEHGRQGKLADNAWNLILNPDLAAVDPTRAASLLRGRYVPARVQLLAANGLREDSTQVLQMQAVLYRHRERLRR</sequence>
<name>A0A1H4ULL1_TSUTY</name>
<keyword evidence="2" id="KW-1185">Reference proteome</keyword>